<keyword evidence="3" id="KW-1185">Reference proteome</keyword>
<dbReference type="KEGG" id="spaa:SPAPADRAFT_60897"/>
<dbReference type="InParanoid" id="G3AK99"/>
<dbReference type="InterPro" id="IPR050300">
    <property type="entry name" value="GDXG_lipolytic_enzyme"/>
</dbReference>
<dbReference type="FunCoup" id="G3AK99">
    <property type="interactions" value="27"/>
</dbReference>
<evidence type="ECO:0000313" key="2">
    <source>
        <dbReference type="EMBL" id="EGW33558.1"/>
    </source>
</evidence>
<dbReference type="GeneID" id="18873624"/>
<evidence type="ECO:0000313" key="3">
    <source>
        <dbReference type="Proteomes" id="UP000000709"/>
    </source>
</evidence>
<dbReference type="OrthoDB" id="2152029at2759"/>
<dbReference type="HOGENOM" id="CLU_713702_0_0_1"/>
<dbReference type="InterPro" id="IPR019436">
    <property type="entry name" value="Say1-like"/>
</dbReference>
<proteinExistence type="predicted"/>
<name>G3AK99_SPAPN</name>
<reference evidence="2 3" key="1">
    <citation type="journal article" date="2011" name="Proc. Natl. Acad. Sci. U.S.A.">
        <title>Comparative genomics of xylose-fermenting fungi for enhanced biofuel production.</title>
        <authorList>
            <person name="Wohlbach D.J."/>
            <person name="Kuo A."/>
            <person name="Sato T.K."/>
            <person name="Potts K.M."/>
            <person name="Salamov A.A."/>
            <person name="LaButti K.M."/>
            <person name="Sun H."/>
            <person name="Clum A."/>
            <person name="Pangilinan J.L."/>
            <person name="Lindquist E.A."/>
            <person name="Lucas S."/>
            <person name="Lapidus A."/>
            <person name="Jin M."/>
            <person name="Gunawan C."/>
            <person name="Balan V."/>
            <person name="Dale B.E."/>
            <person name="Jeffries T.W."/>
            <person name="Zinkel R."/>
            <person name="Barry K.W."/>
            <person name="Grigoriev I.V."/>
            <person name="Gasch A.P."/>
        </authorList>
    </citation>
    <scope>NUCLEOTIDE SEQUENCE [LARGE SCALE GENOMIC DNA]</scope>
    <source>
        <strain evidence="3">NRRL Y-27907 / 11-Y1</strain>
    </source>
</reference>
<dbReference type="Proteomes" id="UP000000709">
    <property type="component" value="Unassembled WGS sequence"/>
</dbReference>
<gene>
    <name evidence="2" type="ORF">SPAPADRAFT_60897</name>
</gene>
<dbReference type="EMBL" id="GL996501">
    <property type="protein sequence ID" value="EGW33558.1"/>
    <property type="molecule type" value="Genomic_DNA"/>
</dbReference>
<keyword evidence="1" id="KW-0378">Hydrolase</keyword>
<accession>G3AK99</accession>
<dbReference type="AlphaFoldDB" id="G3AK99"/>
<dbReference type="GO" id="GO:0016787">
    <property type="term" value="F:hydrolase activity"/>
    <property type="evidence" value="ECO:0007669"/>
    <property type="project" value="UniProtKB-KW"/>
</dbReference>
<dbReference type="RefSeq" id="XP_007375073.1">
    <property type="nucleotide sequence ID" value="XM_007375011.1"/>
</dbReference>
<evidence type="ECO:0000256" key="1">
    <source>
        <dbReference type="ARBA" id="ARBA00022801"/>
    </source>
</evidence>
<dbReference type="PANTHER" id="PTHR48081">
    <property type="entry name" value="AB HYDROLASE SUPERFAMILY PROTEIN C4A8.06C"/>
    <property type="match status" value="1"/>
</dbReference>
<evidence type="ECO:0008006" key="4">
    <source>
        <dbReference type="Google" id="ProtNLM"/>
    </source>
</evidence>
<dbReference type="PANTHER" id="PTHR48081:SF31">
    <property type="entry name" value="STERYL ACETYL HYDROLASE MUG81-RELATED"/>
    <property type="match status" value="1"/>
</dbReference>
<organism evidence="3">
    <name type="scientific">Spathaspora passalidarum (strain NRRL Y-27907 / 11-Y1)</name>
    <dbReference type="NCBI Taxonomy" id="619300"/>
    <lineage>
        <taxon>Eukaryota</taxon>
        <taxon>Fungi</taxon>
        <taxon>Dikarya</taxon>
        <taxon>Ascomycota</taxon>
        <taxon>Saccharomycotina</taxon>
        <taxon>Pichiomycetes</taxon>
        <taxon>Debaryomycetaceae</taxon>
        <taxon>Spathaspora</taxon>
    </lineage>
</organism>
<dbReference type="InterPro" id="IPR029058">
    <property type="entry name" value="AB_hydrolase_fold"/>
</dbReference>
<dbReference type="OMA" id="PWVQPCT"/>
<dbReference type="Pfam" id="PF10340">
    <property type="entry name" value="Say1_Mug180"/>
    <property type="match status" value="2"/>
</dbReference>
<dbReference type="STRING" id="619300.G3AK99"/>
<dbReference type="Gene3D" id="3.40.50.1820">
    <property type="entry name" value="alpha/beta hydrolase"/>
    <property type="match status" value="1"/>
</dbReference>
<sequence length="392" mass="44798">MMSADFFLKVVTIPYIVARITFEYYTYGTPYSKTNNEFKNSLYKNLLLAIEYHVCGNYKKQDMKLVCYQPIEDLFAKYKSSLLTAQLNNFGTKFDEHGYWIHQAETKDNVLVYLHGGGYLLNLFDCQLVFAGALHYALDDHTQTNTSIMVLDYSLTMFDKVYPTQLYEALVNYKNLVVGGYKSISYIGDSAGTHLALGVARSLAYPHEIISQFTNFPEFNFSADFFKLNEQEQLPQPKSLILISPWVQPCTPPLVPNRRGINTWGDLGAEDITLGNFFLGNNNIHLINNFFTFTNTNFDEHWAKVEPINNGNTMIIVGEREVLRDSVDDLYEIINKLGTIEYYVEEGGIHAGLVYVESLDYYGDSGSKKAIRGDFNNKYAFNLVADFLSRRK</sequence>
<dbReference type="SUPFAM" id="SSF53474">
    <property type="entry name" value="alpha/beta-Hydrolases"/>
    <property type="match status" value="1"/>
</dbReference>
<dbReference type="eggNOG" id="ENOG502SBSE">
    <property type="taxonomic scope" value="Eukaryota"/>
</dbReference>
<protein>
    <recommendedName>
        <fullName evidence="4">Alpha/beta hydrolase fold-3 domain-containing protein</fullName>
    </recommendedName>
</protein>